<dbReference type="PANTHER" id="PTHR11614">
    <property type="entry name" value="PHOSPHOLIPASE-RELATED"/>
    <property type="match status" value="1"/>
</dbReference>
<protein>
    <recommendedName>
        <fullName evidence="1">Serine aminopeptidase S33 domain-containing protein</fullName>
    </recommendedName>
</protein>
<dbReference type="AlphaFoldDB" id="A2E9F6"/>
<dbReference type="EMBL" id="DS113333">
    <property type="protein sequence ID" value="EAY10720.1"/>
    <property type="molecule type" value="Genomic_DNA"/>
</dbReference>
<gene>
    <name evidence="2" type="ORF">TVAG_364450</name>
</gene>
<evidence type="ECO:0000259" key="1">
    <source>
        <dbReference type="Pfam" id="PF12146"/>
    </source>
</evidence>
<dbReference type="InterPro" id="IPR051044">
    <property type="entry name" value="MAG_DAG_Lipase"/>
</dbReference>
<dbReference type="Gene3D" id="3.40.50.1820">
    <property type="entry name" value="alpha/beta hydrolase"/>
    <property type="match status" value="1"/>
</dbReference>
<evidence type="ECO:0000313" key="2">
    <source>
        <dbReference type="EMBL" id="EAY10720.1"/>
    </source>
</evidence>
<dbReference type="RefSeq" id="XP_001322943.1">
    <property type="nucleotide sequence ID" value="XM_001322908.1"/>
</dbReference>
<dbReference type="VEuPathDB" id="TrichDB:TVAG_364450"/>
<sequence length="196" mass="22389">MFPSLPIYLKGHSLGGLVVLSCGLFHSEELINNNIKGIIAIAPYISSCPKIPITLYESVFIYLTSIFAPLMKLPTGKTTYPDDIPRQFADWILSHARAKDYITPRLLASCLQQISKVLPAAEKWPESIPLLFTQGMKDDMVDPYINLDWACRVLKVHPDKIEIHTYEKATHQITRCPYRGEQFRHIFNWISTLESK</sequence>
<dbReference type="SUPFAM" id="SSF53474">
    <property type="entry name" value="alpha/beta-Hydrolases"/>
    <property type="match status" value="1"/>
</dbReference>
<dbReference type="InterPro" id="IPR022742">
    <property type="entry name" value="Hydrolase_4"/>
</dbReference>
<dbReference type="KEGG" id="tva:4768655"/>
<dbReference type="VEuPathDB" id="TrichDB:TVAGG3_0000980"/>
<keyword evidence="3" id="KW-1185">Reference proteome</keyword>
<dbReference type="InParanoid" id="A2E9F6"/>
<organism evidence="2 3">
    <name type="scientific">Trichomonas vaginalis (strain ATCC PRA-98 / G3)</name>
    <dbReference type="NCBI Taxonomy" id="412133"/>
    <lineage>
        <taxon>Eukaryota</taxon>
        <taxon>Metamonada</taxon>
        <taxon>Parabasalia</taxon>
        <taxon>Trichomonadida</taxon>
        <taxon>Trichomonadidae</taxon>
        <taxon>Trichomonas</taxon>
    </lineage>
</organism>
<proteinExistence type="predicted"/>
<name>A2E9F6_TRIV3</name>
<dbReference type="InterPro" id="IPR029058">
    <property type="entry name" value="AB_hydrolase_fold"/>
</dbReference>
<dbReference type="FunCoup" id="A2E9F6">
    <property type="interactions" value="324"/>
</dbReference>
<dbReference type="Proteomes" id="UP000001542">
    <property type="component" value="Unassembled WGS sequence"/>
</dbReference>
<evidence type="ECO:0000313" key="3">
    <source>
        <dbReference type="Proteomes" id="UP000001542"/>
    </source>
</evidence>
<feature type="domain" description="Serine aminopeptidase S33" evidence="1">
    <location>
        <begin position="3"/>
        <end position="174"/>
    </location>
</feature>
<accession>A2E9F6</accession>
<dbReference type="Pfam" id="PF12146">
    <property type="entry name" value="Hydrolase_4"/>
    <property type="match status" value="1"/>
</dbReference>
<reference evidence="2" key="1">
    <citation type="submission" date="2006-10" db="EMBL/GenBank/DDBJ databases">
        <authorList>
            <person name="Amadeo P."/>
            <person name="Zhao Q."/>
            <person name="Wortman J."/>
            <person name="Fraser-Liggett C."/>
            <person name="Carlton J."/>
        </authorList>
    </citation>
    <scope>NUCLEOTIDE SEQUENCE</scope>
    <source>
        <strain evidence="2">G3</strain>
    </source>
</reference>
<reference evidence="2" key="2">
    <citation type="journal article" date="2007" name="Science">
        <title>Draft genome sequence of the sexually transmitted pathogen Trichomonas vaginalis.</title>
        <authorList>
            <person name="Carlton J.M."/>
            <person name="Hirt R.P."/>
            <person name="Silva J.C."/>
            <person name="Delcher A.L."/>
            <person name="Schatz M."/>
            <person name="Zhao Q."/>
            <person name="Wortman J.R."/>
            <person name="Bidwell S.L."/>
            <person name="Alsmark U.C.M."/>
            <person name="Besteiro S."/>
            <person name="Sicheritz-Ponten T."/>
            <person name="Noel C.J."/>
            <person name="Dacks J.B."/>
            <person name="Foster P.G."/>
            <person name="Simillion C."/>
            <person name="Van de Peer Y."/>
            <person name="Miranda-Saavedra D."/>
            <person name="Barton G.J."/>
            <person name="Westrop G.D."/>
            <person name="Mueller S."/>
            <person name="Dessi D."/>
            <person name="Fiori P.L."/>
            <person name="Ren Q."/>
            <person name="Paulsen I."/>
            <person name="Zhang H."/>
            <person name="Bastida-Corcuera F.D."/>
            <person name="Simoes-Barbosa A."/>
            <person name="Brown M.T."/>
            <person name="Hayes R.D."/>
            <person name="Mukherjee M."/>
            <person name="Okumura C.Y."/>
            <person name="Schneider R."/>
            <person name="Smith A.J."/>
            <person name="Vanacova S."/>
            <person name="Villalvazo M."/>
            <person name="Haas B.J."/>
            <person name="Pertea M."/>
            <person name="Feldblyum T.V."/>
            <person name="Utterback T.R."/>
            <person name="Shu C.L."/>
            <person name="Osoegawa K."/>
            <person name="de Jong P.J."/>
            <person name="Hrdy I."/>
            <person name="Horvathova L."/>
            <person name="Zubacova Z."/>
            <person name="Dolezal P."/>
            <person name="Malik S.B."/>
            <person name="Logsdon J.M. Jr."/>
            <person name="Henze K."/>
            <person name="Gupta A."/>
            <person name="Wang C.C."/>
            <person name="Dunne R.L."/>
            <person name="Upcroft J.A."/>
            <person name="Upcroft P."/>
            <person name="White O."/>
            <person name="Salzberg S.L."/>
            <person name="Tang P."/>
            <person name="Chiu C.-H."/>
            <person name="Lee Y.-S."/>
            <person name="Embley T.M."/>
            <person name="Coombs G.H."/>
            <person name="Mottram J.C."/>
            <person name="Tachezy J."/>
            <person name="Fraser-Liggett C.M."/>
            <person name="Johnson P.J."/>
        </authorList>
    </citation>
    <scope>NUCLEOTIDE SEQUENCE [LARGE SCALE GENOMIC DNA]</scope>
    <source>
        <strain evidence="2">G3</strain>
    </source>
</reference>
<dbReference type="SMR" id="A2E9F6"/>